<dbReference type="SUPFAM" id="SSF81383">
    <property type="entry name" value="F-box domain"/>
    <property type="match status" value="1"/>
</dbReference>
<dbReference type="Gene3D" id="1.20.1280.50">
    <property type="match status" value="1"/>
</dbReference>
<dbReference type="PROSITE" id="PS50181">
    <property type="entry name" value="FBOX"/>
    <property type="match status" value="1"/>
</dbReference>
<dbReference type="InterPro" id="IPR001810">
    <property type="entry name" value="F-box_dom"/>
</dbReference>
<keyword evidence="3" id="KW-1185">Reference proteome</keyword>
<feature type="domain" description="F-box" evidence="1">
    <location>
        <begin position="1"/>
        <end position="45"/>
    </location>
</feature>
<dbReference type="InterPro" id="IPR006527">
    <property type="entry name" value="F-box-assoc_dom_typ1"/>
</dbReference>
<comment type="caution">
    <text evidence="2">The sequence shown here is derived from an EMBL/GenBank/DDBJ whole genome shotgun (WGS) entry which is preliminary data.</text>
</comment>
<dbReference type="InterPro" id="IPR036047">
    <property type="entry name" value="F-box-like_dom_sf"/>
</dbReference>
<proteinExistence type="predicted"/>
<dbReference type="Pfam" id="PF12937">
    <property type="entry name" value="F-box-like"/>
    <property type="match status" value="1"/>
</dbReference>
<sequence>MLEYFPQEILLEIFLKLPINSIVQCTSICKSWNAIIRNPTFISTHLNQAISSTKDSLFLLKTGQFFSFIGSCNGLICLADYHYAASNTFILRNPPICKFMTLPKPNVTFETHDKCIPETPRTECDIRNPWQLPSFVGFGFDSHTNDYKVLRIAEFNNNEMPMIEVYSLIAGSWKFLPTTRQKYNIVQKCKQAFVNGVVHFIAFQEDEHGDTEKMYVPGFDFSDEFFCEFMLLEESYSPIQCSLWAMKKYGDLESWTKLFAKQGEAVPRALGLRKSGELLLDFYRSSTKGIVSYDAEKQQRKSINIHNKRGDHFLCTYVESLALLDKP</sequence>
<dbReference type="EMBL" id="JARPOI010000014">
    <property type="protein sequence ID" value="KAJ9158866.1"/>
    <property type="molecule type" value="Genomic_DNA"/>
</dbReference>
<dbReference type="Proteomes" id="UP001174677">
    <property type="component" value="Chromosome 14"/>
</dbReference>
<dbReference type="PANTHER" id="PTHR31672:SF13">
    <property type="entry name" value="F-BOX PROTEIN CPR30-LIKE"/>
    <property type="match status" value="1"/>
</dbReference>
<protein>
    <recommendedName>
        <fullName evidence="1">F-box domain-containing protein</fullName>
    </recommendedName>
</protein>
<dbReference type="InterPro" id="IPR017451">
    <property type="entry name" value="F-box-assoc_interact_dom"/>
</dbReference>
<gene>
    <name evidence="2" type="ORF">P3X46_024410</name>
</gene>
<dbReference type="PANTHER" id="PTHR31672">
    <property type="entry name" value="BNACNNG10540D PROTEIN"/>
    <property type="match status" value="1"/>
</dbReference>
<evidence type="ECO:0000259" key="1">
    <source>
        <dbReference type="PROSITE" id="PS50181"/>
    </source>
</evidence>
<dbReference type="NCBIfam" id="TIGR01640">
    <property type="entry name" value="F_box_assoc_1"/>
    <property type="match status" value="1"/>
</dbReference>
<dbReference type="InterPro" id="IPR050796">
    <property type="entry name" value="SCF_F-box_component"/>
</dbReference>
<accession>A0ABQ9L5Z6</accession>
<organism evidence="2 3">
    <name type="scientific">Hevea brasiliensis</name>
    <name type="common">Para rubber tree</name>
    <name type="synonym">Siphonia brasiliensis</name>
    <dbReference type="NCBI Taxonomy" id="3981"/>
    <lineage>
        <taxon>Eukaryota</taxon>
        <taxon>Viridiplantae</taxon>
        <taxon>Streptophyta</taxon>
        <taxon>Embryophyta</taxon>
        <taxon>Tracheophyta</taxon>
        <taxon>Spermatophyta</taxon>
        <taxon>Magnoliopsida</taxon>
        <taxon>eudicotyledons</taxon>
        <taxon>Gunneridae</taxon>
        <taxon>Pentapetalae</taxon>
        <taxon>rosids</taxon>
        <taxon>fabids</taxon>
        <taxon>Malpighiales</taxon>
        <taxon>Euphorbiaceae</taxon>
        <taxon>Crotonoideae</taxon>
        <taxon>Micrandreae</taxon>
        <taxon>Hevea</taxon>
    </lineage>
</organism>
<dbReference type="Pfam" id="PF07734">
    <property type="entry name" value="FBA_1"/>
    <property type="match status" value="1"/>
</dbReference>
<reference evidence="2" key="1">
    <citation type="journal article" date="2023" name="Plant Biotechnol. J.">
        <title>Chromosome-level wild Hevea brasiliensis genome provides new tools for genomic-assisted breeding and valuable loci to elevate rubber yield.</title>
        <authorList>
            <person name="Cheng H."/>
            <person name="Song X."/>
            <person name="Hu Y."/>
            <person name="Wu T."/>
            <person name="Yang Q."/>
            <person name="An Z."/>
            <person name="Feng S."/>
            <person name="Deng Z."/>
            <person name="Wu W."/>
            <person name="Zeng X."/>
            <person name="Tu M."/>
            <person name="Wang X."/>
            <person name="Huang H."/>
        </authorList>
    </citation>
    <scope>NUCLEOTIDE SEQUENCE</scope>
    <source>
        <strain evidence="2">MT/VB/25A 57/8</strain>
    </source>
</reference>
<evidence type="ECO:0000313" key="3">
    <source>
        <dbReference type="Proteomes" id="UP001174677"/>
    </source>
</evidence>
<dbReference type="CDD" id="cd22157">
    <property type="entry name" value="F-box_AtFBW1-like"/>
    <property type="match status" value="1"/>
</dbReference>
<evidence type="ECO:0000313" key="2">
    <source>
        <dbReference type="EMBL" id="KAJ9158866.1"/>
    </source>
</evidence>
<dbReference type="SMART" id="SM00256">
    <property type="entry name" value="FBOX"/>
    <property type="match status" value="1"/>
</dbReference>
<name>A0ABQ9L5Z6_HEVBR</name>